<dbReference type="Pfam" id="PF02686">
    <property type="entry name" value="GatC"/>
    <property type="match status" value="1"/>
</dbReference>
<dbReference type="SUPFAM" id="SSF141000">
    <property type="entry name" value="Glu-tRNAGln amidotransferase C subunit"/>
    <property type="match status" value="1"/>
</dbReference>
<reference evidence="2 3" key="1">
    <citation type="submission" date="2024-12" db="EMBL/GenBank/DDBJ databases">
        <authorList>
            <person name="Lee Y."/>
        </authorList>
    </citation>
    <scope>NUCLEOTIDE SEQUENCE [LARGE SCALE GENOMIC DNA]</scope>
    <source>
        <strain evidence="2 3">03SUJ4</strain>
    </source>
</reference>
<dbReference type="HAMAP" id="MF_00122">
    <property type="entry name" value="GatC"/>
    <property type="match status" value="1"/>
</dbReference>
<comment type="subunit">
    <text evidence="1">Heterotrimer of A, B and C subunits.</text>
</comment>
<evidence type="ECO:0000313" key="2">
    <source>
        <dbReference type="EMBL" id="MFN2974745.1"/>
    </source>
</evidence>
<keyword evidence="1" id="KW-0067">ATP-binding</keyword>
<comment type="similarity">
    <text evidence="1">Belongs to the GatC family.</text>
</comment>
<evidence type="ECO:0000313" key="3">
    <source>
        <dbReference type="Proteomes" id="UP001634747"/>
    </source>
</evidence>
<dbReference type="EC" id="6.3.5.-" evidence="1"/>
<dbReference type="PANTHER" id="PTHR15004:SF0">
    <property type="entry name" value="GLUTAMYL-TRNA(GLN) AMIDOTRANSFERASE SUBUNIT C, MITOCHONDRIAL"/>
    <property type="match status" value="1"/>
</dbReference>
<sequence>MTDIPTSTPSAPAASVSLEEVRHVAALANLELTPDEEPRMQHDLNAILAHVARLQQLDTTGVEAMAQVGQLLQIPAAPAGADLRPDAVRPSVDRSEVMREAPETDGRFFKVPKVIER</sequence>
<keyword evidence="1" id="KW-0436">Ligase</keyword>
<dbReference type="RefSeq" id="WP_263413700.1">
    <property type="nucleotide sequence ID" value="NZ_BAABBH010000001.1"/>
</dbReference>
<comment type="catalytic activity">
    <reaction evidence="1">
        <text>L-aspartyl-tRNA(Asn) + L-glutamine + ATP + H2O = L-asparaginyl-tRNA(Asn) + L-glutamate + ADP + phosphate + 2 H(+)</text>
        <dbReference type="Rhea" id="RHEA:14513"/>
        <dbReference type="Rhea" id="RHEA-COMP:9674"/>
        <dbReference type="Rhea" id="RHEA-COMP:9677"/>
        <dbReference type="ChEBI" id="CHEBI:15377"/>
        <dbReference type="ChEBI" id="CHEBI:15378"/>
        <dbReference type="ChEBI" id="CHEBI:29985"/>
        <dbReference type="ChEBI" id="CHEBI:30616"/>
        <dbReference type="ChEBI" id="CHEBI:43474"/>
        <dbReference type="ChEBI" id="CHEBI:58359"/>
        <dbReference type="ChEBI" id="CHEBI:78515"/>
        <dbReference type="ChEBI" id="CHEBI:78516"/>
        <dbReference type="ChEBI" id="CHEBI:456216"/>
    </reaction>
</comment>
<name>A0ABW9KJR9_9BACT</name>
<dbReference type="EMBL" id="JBJYXY010000001">
    <property type="protein sequence ID" value="MFN2974745.1"/>
    <property type="molecule type" value="Genomic_DNA"/>
</dbReference>
<proteinExistence type="inferred from homology"/>
<dbReference type="Proteomes" id="UP001634747">
    <property type="component" value="Unassembled WGS sequence"/>
</dbReference>
<protein>
    <recommendedName>
        <fullName evidence="1">Aspartyl/glutamyl-tRNA(Asn/Gln) amidotransferase subunit C</fullName>
        <shortName evidence="1">Asp/Glu-ADT subunit C</shortName>
        <ecNumber evidence="1">6.3.5.-</ecNumber>
    </recommendedName>
</protein>
<dbReference type="PANTHER" id="PTHR15004">
    <property type="entry name" value="GLUTAMYL-TRNA(GLN) AMIDOTRANSFERASE SUBUNIT C, MITOCHONDRIAL"/>
    <property type="match status" value="1"/>
</dbReference>
<dbReference type="InterPro" id="IPR036113">
    <property type="entry name" value="Asp/Glu-ADT_sf_sub_c"/>
</dbReference>
<keyword evidence="3" id="KW-1185">Reference proteome</keyword>
<dbReference type="InterPro" id="IPR003837">
    <property type="entry name" value="GatC"/>
</dbReference>
<gene>
    <name evidence="1 2" type="primary">gatC</name>
    <name evidence="2" type="ORF">ACK2TP_03135</name>
</gene>
<keyword evidence="1" id="KW-0648">Protein biosynthesis</keyword>
<accession>A0ABW9KJR9</accession>
<keyword evidence="1" id="KW-0547">Nucleotide-binding</keyword>
<comment type="catalytic activity">
    <reaction evidence="1">
        <text>L-glutamyl-tRNA(Gln) + L-glutamine + ATP + H2O = L-glutaminyl-tRNA(Gln) + L-glutamate + ADP + phosphate + H(+)</text>
        <dbReference type="Rhea" id="RHEA:17521"/>
        <dbReference type="Rhea" id="RHEA-COMP:9681"/>
        <dbReference type="Rhea" id="RHEA-COMP:9684"/>
        <dbReference type="ChEBI" id="CHEBI:15377"/>
        <dbReference type="ChEBI" id="CHEBI:15378"/>
        <dbReference type="ChEBI" id="CHEBI:29985"/>
        <dbReference type="ChEBI" id="CHEBI:30616"/>
        <dbReference type="ChEBI" id="CHEBI:43474"/>
        <dbReference type="ChEBI" id="CHEBI:58359"/>
        <dbReference type="ChEBI" id="CHEBI:78520"/>
        <dbReference type="ChEBI" id="CHEBI:78521"/>
        <dbReference type="ChEBI" id="CHEBI:456216"/>
    </reaction>
</comment>
<organism evidence="2 3">
    <name type="scientific">Terriglobus aquaticus</name>
    <dbReference type="NCBI Taxonomy" id="940139"/>
    <lineage>
        <taxon>Bacteria</taxon>
        <taxon>Pseudomonadati</taxon>
        <taxon>Acidobacteriota</taxon>
        <taxon>Terriglobia</taxon>
        <taxon>Terriglobales</taxon>
        <taxon>Acidobacteriaceae</taxon>
        <taxon>Terriglobus</taxon>
    </lineage>
</organism>
<dbReference type="Gene3D" id="1.10.20.60">
    <property type="entry name" value="Glu-tRNAGln amidotransferase C subunit, N-terminal domain"/>
    <property type="match status" value="1"/>
</dbReference>
<comment type="function">
    <text evidence="1">Allows the formation of correctly charged Asn-tRNA(Asn) or Gln-tRNA(Gln) through the transamidation of misacylated Asp-tRNA(Asn) or Glu-tRNA(Gln) in organisms which lack either or both of asparaginyl-tRNA or glutaminyl-tRNA synthetases. The reaction takes place in the presence of glutamine and ATP through an activated phospho-Asp-tRNA(Asn) or phospho-Glu-tRNA(Gln).</text>
</comment>
<dbReference type="NCBIfam" id="TIGR00135">
    <property type="entry name" value="gatC"/>
    <property type="match status" value="1"/>
</dbReference>
<evidence type="ECO:0000256" key="1">
    <source>
        <dbReference type="HAMAP-Rule" id="MF_00122"/>
    </source>
</evidence>
<comment type="caution">
    <text evidence="2">The sequence shown here is derived from an EMBL/GenBank/DDBJ whole genome shotgun (WGS) entry which is preliminary data.</text>
</comment>